<dbReference type="EMBL" id="JARBDR010000813">
    <property type="protein sequence ID" value="KAJ8305642.1"/>
    <property type="molecule type" value="Genomic_DNA"/>
</dbReference>
<evidence type="ECO:0000313" key="9">
    <source>
        <dbReference type="Proteomes" id="UP001217089"/>
    </source>
</evidence>
<evidence type="ECO:0000256" key="2">
    <source>
        <dbReference type="ARBA" id="ARBA00007117"/>
    </source>
</evidence>
<evidence type="ECO:0000313" key="8">
    <source>
        <dbReference type="EMBL" id="KAJ8305642.1"/>
    </source>
</evidence>
<name>A0ABQ9ENY0_TEGGR</name>
<evidence type="ECO:0000256" key="5">
    <source>
        <dbReference type="ARBA" id="ARBA00023163"/>
    </source>
</evidence>
<organism evidence="8 9">
    <name type="scientific">Tegillarca granosa</name>
    <name type="common">Malaysian cockle</name>
    <name type="synonym">Anadara granosa</name>
    <dbReference type="NCBI Taxonomy" id="220873"/>
    <lineage>
        <taxon>Eukaryota</taxon>
        <taxon>Metazoa</taxon>
        <taxon>Spiralia</taxon>
        <taxon>Lophotrochozoa</taxon>
        <taxon>Mollusca</taxon>
        <taxon>Bivalvia</taxon>
        <taxon>Autobranchia</taxon>
        <taxon>Pteriomorphia</taxon>
        <taxon>Arcoida</taxon>
        <taxon>Arcoidea</taxon>
        <taxon>Arcidae</taxon>
        <taxon>Tegillarca</taxon>
    </lineage>
</organism>
<evidence type="ECO:0008006" key="10">
    <source>
        <dbReference type="Google" id="ProtNLM"/>
    </source>
</evidence>
<proteinExistence type="inferred from homology"/>
<keyword evidence="9" id="KW-1185">Reference proteome</keyword>
<feature type="compositionally biased region" description="Polar residues" evidence="7">
    <location>
        <begin position="107"/>
        <end position="117"/>
    </location>
</feature>
<dbReference type="Pfam" id="PF07904">
    <property type="entry name" value="Eaf7"/>
    <property type="match status" value="1"/>
</dbReference>
<dbReference type="PANTHER" id="PTHR13581:SF5">
    <property type="entry name" value="MRG_MORF4L-BINDING PROTEIN"/>
    <property type="match status" value="1"/>
</dbReference>
<accession>A0ABQ9ENY0</accession>
<keyword evidence="4" id="KW-0805">Transcription regulation</keyword>
<feature type="compositionally biased region" description="Basic and acidic residues" evidence="7">
    <location>
        <begin position="65"/>
        <end position="106"/>
    </location>
</feature>
<gene>
    <name evidence="8" type="ORF">KUTeg_016187</name>
</gene>
<comment type="subcellular location">
    <subcellularLocation>
        <location evidence="1">Nucleus</location>
    </subcellularLocation>
</comment>
<evidence type="ECO:0000256" key="1">
    <source>
        <dbReference type="ARBA" id="ARBA00004123"/>
    </source>
</evidence>
<keyword evidence="6" id="KW-0539">Nucleus</keyword>
<evidence type="ECO:0000256" key="3">
    <source>
        <dbReference type="ARBA" id="ARBA00022853"/>
    </source>
</evidence>
<keyword evidence="5" id="KW-0804">Transcription</keyword>
<comment type="caution">
    <text evidence="8">The sequence shown here is derived from an EMBL/GenBank/DDBJ whole genome shotgun (WGS) entry which is preliminary data.</text>
</comment>
<feature type="region of interest" description="Disordered" evidence="7">
    <location>
        <begin position="64"/>
        <end position="146"/>
    </location>
</feature>
<evidence type="ECO:0000256" key="7">
    <source>
        <dbReference type="SAM" id="MobiDB-lite"/>
    </source>
</evidence>
<dbReference type="PANTHER" id="PTHR13581">
    <property type="entry name" value="MRG-BINDING PROTEIN"/>
    <property type="match status" value="1"/>
</dbReference>
<reference evidence="8 9" key="1">
    <citation type="submission" date="2022-12" db="EMBL/GenBank/DDBJ databases">
        <title>Chromosome-level genome of Tegillarca granosa.</title>
        <authorList>
            <person name="Kim J."/>
        </authorList>
    </citation>
    <scope>NUCLEOTIDE SEQUENCE [LARGE SCALE GENOMIC DNA]</scope>
    <source>
        <strain evidence="8">Teg-2019</strain>
        <tissue evidence="8">Adductor muscle</tissue>
    </source>
</reference>
<evidence type="ECO:0000256" key="4">
    <source>
        <dbReference type="ARBA" id="ARBA00023015"/>
    </source>
</evidence>
<keyword evidence="3" id="KW-0156">Chromatin regulator</keyword>
<protein>
    <recommendedName>
        <fullName evidence="10">No apical meristem-associated C-terminal domain-containing protein</fullName>
    </recommendedName>
</protein>
<dbReference type="Proteomes" id="UP001217089">
    <property type="component" value="Unassembled WGS sequence"/>
</dbReference>
<comment type="similarity">
    <text evidence="2">Belongs to the EAF7 family.</text>
</comment>
<evidence type="ECO:0000256" key="6">
    <source>
        <dbReference type="ARBA" id="ARBA00023242"/>
    </source>
</evidence>
<sequence length="146" mass="16389">MADTDQGVWTVDTEVSLFYAMRGHKPVGVNKHFQMICIHDKMNNTGTKKYSAKQIWNHLAWIVSTKDDSKNDGKAESIKESQVKSNKQDKSEKSDKVEGKQVEKHTSSSTNAETPENTPKRKRTRQGPSAHASPATPDAPPSKRRR</sequence>
<dbReference type="InterPro" id="IPR012423">
    <property type="entry name" value="Eaf7/MRGBP"/>
</dbReference>